<evidence type="ECO:0000259" key="23">
    <source>
        <dbReference type="Pfam" id="PF18198"/>
    </source>
</evidence>
<dbReference type="Proteomes" id="UP001153712">
    <property type="component" value="Chromosome 4"/>
</dbReference>
<keyword evidence="11" id="KW-0505">Motor protein</keyword>
<dbReference type="Pfam" id="PF17852">
    <property type="entry name" value="Dynein_AAA_lid"/>
    <property type="match status" value="1"/>
</dbReference>
<dbReference type="FunFam" id="1.10.8.710:FF:000004">
    <property type="entry name" value="Dynein axonemal heavy chain 6"/>
    <property type="match status" value="1"/>
</dbReference>
<keyword evidence="5" id="KW-0677">Repeat</keyword>
<dbReference type="Gene3D" id="1.10.8.710">
    <property type="match status" value="1"/>
</dbReference>
<dbReference type="InterPro" id="IPR042228">
    <property type="entry name" value="Dynein_linker_3"/>
</dbReference>
<dbReference type="InterPro" id="IPR013602">
    <property type="entry name" value="Dynein_heavy_linker"/>
</dbReference>
<organism evidence="25 26">
    <name type="scientific">Phyllotreta striolata</name>
    <name type="common">Striped flea beetle</name>
    <name type="synonym">Crioceris striolata</name>
    <dbReference type="NCBI Taxonomy" id="444603"/>
    <lineage>
        <taxon>Eukaryota</taxon>
        <taxon>Metazoa</taxon>
        <taxon>Ecdysozoa</taxon>
        <taxon>Arthropoda</taxon>
        <taxon>Hexapoda</taxon>
        <taxon>Insecta</taxon>
        <taxon>Pterygota</taxon>
        <taxon>Neoptera</taxon>
        <taxon>Endopterygota</taxon>
        <taxon>Coleoptera</taxon>
        <taxon>Polyphaga</taxon>
        <taxon>Cucujiformia</taxon>
        <taxon>Chrysomeloidea</taxon>
        <taxon>Chrysomelidae</taxon>
        <taxon>Galerucinae</taxon>
        <taxon>Alticini</taxon>
        <taxon>Phyllotreta</taxon>
    </lineage>
</organism>
<dbReference type="Pfam" id="PF18199">
    <property type="entry name" value="Dynein_C"/>
    <property type="match status" value="1"/>
</dbReference>
<evidence type="ECO:0000256" key="11">
    <source>
        <dbReference type="ARBA" id="ARBA00023175"/>
    </source>
</evidence>
<keyword evidence="10" id="KW-0969">Cilium</keyword>
<feature type="domain" description="Dynein heavy chain AAA module D4" evidence="19">
    <location>
        <begin position="2449"/>
        <end position="2710"/>
    </location>
</feature>
<dbReference type="FunFam" id="1.10.8.1220:FF:000001">
    <property type="entry name" value="Dynein axonemal heavy chain 5"/>
    <property type="match status" value="1"/>
</dbReference>
<keyword evidence="8" id="KW-0243">Dynein</keyword>
<dbReference type="Gene3D" id="1.20.58.1120">
    <property type="match status" value="1"/>
</dbReference>
<dbReference type="Pfam" id="PF12780">
    <property type="entry name" value="AAA_8"/>
    <property type="match status" value="1"/>
</dbReference>
<dbReference type="InterPro" id="IPR035706">
    <property type="entry name" value="AAA_9"/>
</dbReference>
<evidence type="ECO:0000256" key="8">
    <source>
        <dbReference type="ARBA" id="ARBA00023017"/>
    </source>
</evidence>
<dbReference type="InterPro" id="IPR027417">
    <property type="entry name" value="P-loop_NTPase"/>
</dbReference>
<dbReference type="GO" id="GO:0005930">
    <property type="term" value="C:axoneme"/>
    <property type="evidence" value="ECO:0007669"/>
    <property type="project" value="UniProtKB-SubCell"/>
</dbReference>
<dbReference type="Gene3D" id="3.20.180.20">
    <property type="entry name" value="Dynein heavy chain, N-terminal domain 2"/>
    <property type="match status" value="1"/>
</dbReference>
<dbReference type="Gene3D" id="1.10.287.2620">
    <property type="match status" value="1"/>
</dbReference>
<dbReference type="SUPFAM" id="SSF52540">
    <property type="entry name" value="P-loop containing nucleoside triphosphate hydrolases"/>
    <property type="match status" value="4"/>
</dbReference>
<comment type="subcellular location">
    <subcellularLocation>
        <location evidence="1">Cytoplasm</location>
        <location evidence="1">Cytoskeleton</location>
        <location evidence="1">Cilium axoneme</location>
    </subcellularLocation>
</comment>
<evidence type="ECO:0000256" key="10">
    <source>
        <dbReference type="ARBA" id="ARBA00023069"/>
    </source>
</evidence>
<dbReference type="InterPro" id="IPR026983">
    <property type="entry name" value="DHC"/>
</dbReference>
<dbReference type="InterPro" id="IPR035699">
    <property type="entry name" value="AAA_6"/>
</dbReference>
<dbReference type="Pfam" id="PF12781">
    <property type="entry name" value="AAA_9"/>
    <property type="match status" value="1"/>
</dbReference>
<evidence type="ECO:0000256" key="2">
    <source>
        <dbReference type="ARBA" id="ARBA00008887"/>
    </source>
</evidence>
<feature type="domain" description="Dynein heavy chain ATP-binding dynein motor region" evidence="20">
    <location>
        <begin position="3098"/>
        <end position="3318"/>
    </location>
</feature>
<dbReference type="FunFam" id="1.20.140.100:FF:000004">
    <property type="entry name" value="Dynein axonemal heavy chain 6"/>
    <property type="match status" value="1"/>
</dbReference>
<dbReference type="Gene3D" id="1.10.8.720">
    <property type="entry name" value="Region D6 of dynein motor"/>
    <property type="match status" value="1"/>
</dbReference>
<evidence type="ECO:0000256" key="12">
    <source>
        <dbReference type="ARBA" id="ARBA00023212"/>
    </source>
</evidence>
<evidence type="ECO:0000259" key="20">
    <source>
        <dbReference type="Pfam" id="PF12781"/>
    </source>
</evidence>
<dbReference type="InterPro" id="IPR024317">
    <property type="entry name" value="Dynein_heavy_chain_D4_dom"/>
</dbReference>
<evidence type="ECO:0000256" key="14">
    <source>
        <dbReference type="SAM" id="Coils"/>
    </source>
</evidence>
<dbReference type="GO" id="GO:0030286">
    <property type="term" value="C:dynein complex"/>
    <property type="evidence" value="ECO:0007669"/>
    <property type="project" value="UniProtKB-KW"/>
</dbReference>
<dbReference type="PANTHER" id="PTHR22878:SF73">
    <property type="entry name" value="DYNEIN AXONEMAL HEAVY CHAIN 1"/>
    <property type="match status" value="1"/>
</dbReference>
<feature type="domain" description="Dynein heavy chain AAA lid" evidence="23">
    <location>
        <begin position="3712"/>
        <end position="3850"/>
    </location>
</feature>
<comment type="similarity">
    <text evidence="2">Belongs to the dynein heavy chain family.</text>
</comment>
<dbReference type="InterPro" id="IPR041466">
    <property type="entry name" value="Dynein_AAA5_ext"/>
</dbReference>
<dbReference type="Gene3D" id="1.20.1270.280">
    <property type="match status" value="1"/>
</dbReference>
<evidence type="ECO:0000259" key="22">
    <source>
        <dbReference type="Pfam" id="PF17857"/>
    </source>
</evidence>
<evidence type="ECO:0000259" key="21">
    <source>
        <dbReference type="Pfam" id="PF17852"/>
    </source>
</evidence>
<dbReference type="Pfam" id="PF18198">
    <property type="entry name" value="AAA_lid_11"/>
    <property type="match status" value="1"/>
</dbReference>
<dbReference type="Pfam" id="PF17857">
    <property type="entry name" value="AAA_lid_1"/>
    <property type="match status" value="1"/>
</dbReference>
<evidence type="ECO:0000256" key="6">
    <source>
        <dbReference type="ARBA" id="ARBA00022741"/>
    </source>
</evidence>
<dbReference type="Gene3D" id="1.20.140.100">
    <property type="entry name" value="Dynein heavy chain, N-terminal domain 2"/>
    <property type="match status" value="1"/>
</dbReference>
<evidence type="ECO:0000313" key="26">
    <source>
        <dbReference type="Proteomes" id="UP001153712"/>
    </source>
</evidence>
<dbReference type="InterPro" id="IPR042222">
    <property type="entry name" value="Dynein_2_N"/>
</dbReference>
<dbReference type="FunFam" id="1.20.1270.280:FF:000001">
    <property type="entry name" value="dynein heavy chain 7, axonemal"/>
    <property type="match status" value="1"/>
</dbReference>
<evidence type="ECO:0000256" key="9">
    <source>
        <dbReference type="ARBA" id="ARBA00023054"/>
    </source>
</evidence>
<evidence type="ECO:0000256" key="5">
    <source>
        <dbReference type="ARBA" id="ARBA00022737"/>
    </source>
</evidence>
<feature type="domain" description="Dynein heavy chain region D6 P-loop" evidence="15">
    <location>
        <begin position="3562"/>
        <end position="3675"/>
    </location>
</feature>
<evidence type="ECO:0000256" key="13">
    <source>
        <dbReference type="ARBA" id="ARBA00023273"/>
    </source>
</evidence>
<dbReference type="Gene3D" id="1.20.920.20">
    <property type="match status" value="1"/>
</dbReference>
<dbReference type="FunFam" id="3.40.50.300:FF:002141">
    <property type="entry name" value="Dynein heavy chain"/>
    <property type="match status" value="1"/>
</dbReference>
<dbReference type="OrthoDB" id="5593012at2759"/>
<dbReference type="GO" id="GO:0045505">
    <property type="term" value="F:dynein intermediate chain binding"/>
    <property type="evidence" value="ECO:0007669"/>
    <property type="project" value="InterPro"/>
</dbReference>
<dbReference type="EMBL" id="OU900097">
    <property type="protein sequence ID" value="CAG9860937.1"/>
    <property type="molecule type" value="Genomic_DNA"/>
</dbReference>
<keyword evidence="12" id="KW-0206">Cytoskeleton</keyword>
<dbReference type="GO" id="GO:0008569">
    <property type="term" value="F:minus-end-directed microtubule motor activity"/>
    <property type="evidence" value="ECO:0007669"/>
    <property type="project" value="InterPro"/>
</dbReference>
<dbReference type="GO" id="GO:0003341">
    <property type="term" value="P:cilium movement"/>
    <property type="evidence" value="ECO:0007669"/>
    <property type="project" value="UniProtKB-ARBA"/>
</dbReference>
<dbReference type="PANTHER" id="PTHR22878">
    <property type="entry name" value="DYNEIN HEAVY CHAIN 6, AXONEMAL-LIKE-RELATED"/>
    <property type="match status" value="1"/>
</dbReference>
<evidence type="ECO:0000259" key="24">
    <source>
        <dbReference type="Pfam" id="PF18199"/>
    </source>
</evidence>
<dbReference type="Gene3D" id="3.10.490.20">
    <property type="match status" value="1"/>
</dbReference>
<keyword evidence="13" id="KW-0966">Cell projection</keyword>
<dbReference type="FunFam" id="3.20.180.20:FF:000001">
    <property type="entry name" value="Dynein axonemal heavy chain 5"/>
    <property type="match status" value="1"/>
</dbReference>
<dbReference type="Pfam" id="PF12774">
    <property type="entry name" value="AAA_6"/>
    <property type="match status" value="1"/>
</dbReference>
<dbReference type="FunFam" id="1.20.58.1120:FF:000001">
    <property type="entry name" value="dynein heavy chain 2, axonemal"/>
    <property type="match status" value="1"/>
</dbReference>
<feature type="domain" description="Dynein heavy chain hydrolytic ATP-binding dynein motor region" evidence="17">
    <location>
        <begin position="1452"/>
        <end position="1778"/>
    </location>
</feature>
<keyword evidence="3" id="KW-0963">Cytoplasm</keyword>
<dbReference type="Gene3D" id="3.40.50.300">
    <property type="entry name" value="P-loop containing nucleotide triphosphate hydrolases"/>
    <property type="match status" value="5"/>
</dbReference>
<dbReference type="InterPro" id="IPR043160">
    <property type="entry name" value="Dynein_C_barrel"/>
</dbReference>
<dbReference type="InterPro" id="IPR041658">
    <property type="entry name" value="AAA_lid_11"/>
</dbReference>
<protein>
    <recommendedName>
        <fullName evidence="27">Dynein heavy chain 1, axonemal</fullName>
    </recommendedName>
</protein>
<dbReference type="FunFam" id="1.20.920.20:FF:000006">
    <property type="entry name" value="Dynein, axonemal, heavy chain 6"/>
    <property type="match status" value="1"/>
</dbReference>
<evidence type="ECO:0000259" key="16">
    <source>
        <dbReference type="Pfam" id="PF08393"/>
    </source>
</evidence>
<dbReference type="GO" id="GO:0051959">
    <property type="term" value="F:dynein light intermediate chain binding"/>
    <property type="evidence" value="ECO:0007669"/>
    <property type="project" value="InterPro"/>
</dbReference>
<dbReference type="FunFam" id="3.40.50.300:FF:000044">
    <property type="entry name" value="Dynein heavy chain 5, axonemal"/>
    <property type="match status" value="1"/>
</dbReference>
<accession>A0A9N9TRI6</accession>
<dbReference type="FunFam" id="3.40.50.300:FF:000362">
    <property type="entry name" value="Dynein, axonemal, heavy chain 6"/>
    <property type="match status" value="1"/>
</dbReference>
<keyword evidence="7" id="KW-0067">ATP-binding</keyword>
<name>A0A9N9TRI6_PHYSR</name>
<dbReference type="InterPro" id="IPR004273">
    <property type="entry name" value="Dynein_heavy_D6_P-loop"/>
</dbReference>
<dbReference type="InterPro" id="IPR042219">
    <property type="entry name" value="AAA_lid_11_sf"/>
</dbReference>
<proteinExistence type="inferred from homology"/>
<feature type="domain" description="Dynein heavy chain linker" evidence="16">
    <location>
        <begin position="922"/>
        <end position="1324"/>
    </location>
</feature>
<feature type="domain" description="Dynein heavy chain 3 AAA+ lid" evidence="22">
    <location>
        <begin position="2307"/>
        <end position="2394"/>
    </location>
</feature>
<dbReference type="Pfam" id="PF03028">
    <property type="entry name" value="Dynein_heavy"/>
    <property type="match status" value="1"/>
</dbReference>
<gene>
    <name evidence="25" type="ORF">PHYEVI_LOCUS7285</name>
</gene>
<evidence type="ECO:0008006" key="27">
    <source>
        <dbReference type="Google" id="ProtNLM"/>
    </source>
</evidence>
<evidence type="ECO:0000256" key="4">
    <source>
        <dbReference type="ARBA" id="ARBA00022701"/>
    </source>
</evidence>
<dbReference type="InterPro" id="IPR024743">
    <property type="entry name" value="Dynein_HC_stalk"/>
</dbReference>
<dbReference type="Gene3D" id="6.10.140.1060">
    <property type="match status" value="1"/>
</dbReference>
<dbReference type="InterPro" id="IPR041228">
    <property type="entry name" value="Dynein_C"/>
</dbReference>
<dbReference type="FunFam" id="3.40.50.300:FF:001145">
    <property type="entry name" value="Putative dynein heavy chain"/>
    <property type="match status" value="1"/>
</dbReference>
<keyword evidence="4" id="KW-0493">Microtubule</keyword>
<evidence type="ECO:0000259" key="17">
    <source>
        <dbReference type="Pfam" id="PF12774"/>
    </source>
</evidence>
<keyword evidence="9 14" id="KW-0175">Coiled coil</keyword>
<keyword evidence="26" id="KW-1185">Reference proteome</keyword>
<feature type="domain" description="Dynein heavy chain C-terminal" evidence="24">
    <location>
        <begin position="3859"/>
        <end position="4154"/>
    </location>
</feature>
<evidence type="ECO:0000256" key="3">
    <source>
        <dbReference type="ARBA" id="ARBA00022490"/>
    </source>
</evidence>
<evidence type="ECO:0000259" key="15">
    <source>
        <dbReference type="Pfam" id="PF03028"/>
    </source>
</evidence>
<dbReference type="InterPro" id="IPR041589">
    <property type="entry name" value="DNAH3_AAA_lid_1"/>
</dbReference>
<dbReference type="Pfam" id="PF12777">
    <property type="entry name" value="MT"/>
    <property type="match status" value="1"/>
</dbReference>
<evidence type="ECO:0000313" key="25">
    <source>
        <dbReference type="EMBL" id="CAG9860937.1"/>
    </source>
</evidence>
<feature type="coiled-coil region" evidence="14">
    <location>
        <begin position="2953"/>
        <end position="3001"/>
    </location>
</feature>
<dbReference type="Gene3D" id="1.20.920.30">
    <property type="match status" value="1"/>
</dbReference>
<sequence length="4158" mass="478843">MEPTKHPSNPKRKSTMDKKKKPKFILPYRGYYGDIITDLNYLHPLKYNYNITGCVKKTKLIWAMQTEKHAPIVRYLTPTSKIANLFPAERWMTFEEDKSISFPVDTFKPKVQLQHSVEPKTLPRSVAVEKRRREYQSQDLQTVLANNDIQVRDLMPIDMLRQLIEDKTWISFLHLDHYDVEEMDNRTPENWLEHGIVDNVRHPLPGVAFVNMSETNEEDAHSAKILQAPRGDKAYDWVNVAVTDYNAETKLWTVFTLDGRQMTFYLPRLFVMFYAEDPRVFVNRIKSMLMLRAEQENRIRYEFFLDCISLEGIVEMEQDTLNKILNSTTNAIGINPKVFKGNFYQQLVDEILLNHKRCLGSLDFAKHFQKNTDLGKYLWIPKMETDLVIKTIDTGMTNFKEIRNYFRWYNIYVVNETYRAMEFISGECIKISQMAVFTANYGSKYVSLEEFDSIQSLTRNVLLKYLRGMWTESAVFQIRMCLGDIGKGWFDINEKNAETYEISKLKRFMDLIKLRMQHALRLLVENSLNIFINLVENPCLPCLHIPEDFVWEGDLTVSPYICKHLPIFSLQMRLGENGASFSTPPETFQPVLLKLFDEGFKQLHWIKQVHPLLLLNLRFPNDLYLSSVGLMSKEMCDIRERFCLAYQKVLIPLLAYAKRYDEFVPLYTMDINHFIEVYAEDEHSAQDVRLDIMEEMSKRVVLENSIPTSISIGPFYISTEQIRTTLVNKRQEIVNRMFDYFTSKMRIAIEDIITEFEMLMRKVQSKIDSIEAIFDKRDYLETVPMAIRSYEEITKRLILDYEILDFFKVNLSNEDFKAKWNAVGWPKKIETEIDKVFEFMKEEEDKLLKQQLIDEVSLLEQIDSFNSTVVLLSGLSEFDKVHQIAQECADLWDTMKESQRKGQTLNQRQKLFGIKMVSYDSLNKLLKEFEPYKNVWVTSSDWITLHHEWMYGPLIDIDQKIIEPTVTDMYKMIVKCTKIFANNPEIQEIAVEIKNRIDDFKPLMPVLIALRNPGLKDRHWVQFNKEFEIELTMGPMATFQSFIDLGILEFGERVITISDNAIKEYQIEQTLEKMMAEWDAIYLDLSPYKNSGTYMVKFSDEMQQMLDDHIVNIQQLSFSPFKAPFEDRIDDWELKLKITSYVIEEWMDVQKQWMYLEPIFCSEDISKQLPVETKKFGSMERTWRRVMRNAHECPLVIQYCGDRKLWESLKDANHLLQIVQKGLAEYLEVKRMILPRFYFLSDDELIEILAQARTPLAVQPHLKKVFENVARLTMEEDFHITQMFSAEDECVNLTPTFYPVGNVEDWLVNLENSMRNSVRVELGKALLDLFQKDRKEWVLCWPGQVVIAVCQTAWTTGVEKGIMDNSLADFFNDELMVNLDALRNLVKGKLTFLQREILSALIVIEVHARDVTQKLVDVENLNINDFDWISQLRYYWVNEDTKVRAVNAEFQYGYEYLGNSGRLVITPLTDRCYLTLTGALHLKFGGAPAGPAGTGKTETCKDLSKAMATQCVVFNCSDQLDFMAMGKFFKGVASAGAWACFDEFNRIDIEVLSVVAQQLTTIQKAQLSRVDMFYFDGVEIALRGACAVFITMNPGYAGRTELPDNLKALFRPVSMMVPNYTLIAEISLFSFGFGNAKPMANKITSTFKLSSEQLSSQDHYDFGMRAVKTVITVAGNLKREKPEMDERQILLRALLDVNVPKFLKDDLKLFNGIVSDLFPQMKEEPIDYGRLEQGIRATCPKLGLEDVNEYVRKVIQLYETTVVRHGLMLVGPTGSGKTKCYVNLKEAMTSLKGELQPSGYPFQPVQTYVLNPKSITMGQLYGEFDLATHEWTDGILPCLVRVGIRAENKDKRWYIFDGPVDAVWIENMNTVLDDNKKLCMTSGEIIKLRDTMTMMFEVADLAVASPATVSRCGMVYLEPAVLGLDPFVNCWLRRLPELVLPYANDLKDLIHYYTIPGLHYMRDYLKEVMTSVDSALLISFLQMMDFKLEPVSGARVPPQPQFLALMKGLIAPWVVFCTIWSIGCTCDNDGRILFDKWIRERMKSRGDKPYFPKDLPCYDFRLHDGGFTDPTENNEPKHASWRNWMENLEEYVITPEMKYSDIEVPTVNNVRNAELIGNILVNEHNVLCVGPTGTGKTLTVIAKLAKNMPKKFICDFINFSARTSANQTQDLIDSKLDRRRRGVYGPPVLKRQVFFIDDFNMPALEVYGAQPPIELIRQWMDYGGWYDRRNIGDFRTIIDINFAVGMGPPGGGRNPVTPRLLRHFHYITFLEMEDDSKIKIFGTILNYWLSRAPPAFKGFQNPILWSTLTVFKTILEELLPTPAKTHYTFNLRDLSKVFQGMLMLDSEAHLRQTADVIQLWYHECCRVFQDRLVNDEDRTWFDTLLRKQIQKQFRRTPEKVLGEDALVFGDFIDPSIGPGAYVQIKDFVRLSDALIFYLNDYNLQSTKPMKLVLFQDAINHISRISRILRQPMGNALLLGMGGSGRQSLTRLASFMAEFNCFQIELTNAYALQDWKDDVKNIMMSAGLMSKETVFLFSDTQIKSESFLEDLNNVLNSGDVPNIYAPEELDKIYFAMRGPVQEQGLLPTKPNLYSVYKREVKAFLHVVIAMSPIGEIFRARLRQFPALVNCCTIDWFSAWPDTALQSVALRFLQDVEDFNVPENVLAGIVVVFQFMHASVIDASDHFLAELSRHNYVTPTSYLELLSSYTELMNTKRGNLFASISRLQIGLSKLQNTSEEVAVLQEQLRVMKPALLIAAKDTEIMINKIAEDTALAEETKRIVQKEEQEAIKKAKESEEIAEDAQADLELAMPALLAAERSLKALNKNDIVEVKSMKKPPAGVVTVIEAICIVKGIKPVKIPGPKVGQKLLDYWEPGRAMLNDPQAFLNSLMEFDKDSINEEMVGKLKKYVKDPGFTPEKIAKISKACQSLCLWIHAMFKYYHVNQSVLPKKAALKQAEEDLAATEKALAAAKAKMKEVLDGLKFLEESLAKKIAEKEEKEQSIILCEDRMNRAMRLINGLAEEKIRWIQTIKDLKANIINVTGDILICSGSVAYLTPFTDEYRRKLFKNWVQIMSHHKIPFSEHCNPVAILGEPVQIRLWQLDGLPRDYLSTENAVLVSCSRRWPLFIDPQGQANKWVKNMGKNMGLTIVKLSDKDLMRSIESSIRFGKAVLIENVLEELDPSMDPVLLRQVFLQSGTRVIKLGEVVVPYDDNFRLYITTKLPNPHYTPEVSIKVLIVNFTVVPSGLQDQLLALVVAQERPDLEEQRAQIVVSIATMKHELKEIQDRILYKLSSSEISPIEDLDFIITLEASKVKSEDIKNKVESAEITQIDIDNTRALYIPVANRAQILFFCVADLSKIDPMYQYSLEWFVAIFTTSMVETEKSEVIEQRVQIINNYFTFNLYINVCRSVFERHKLHFAFLLCIRILMDSKEINMKEWQHFLAGGVVTKELPNPASSWLSSRAWTEILSLNSLPKLKIVATTFNKYAEKYRKIFESLEPHREPLPDEIENQLDKFQKLIVLKSLRPDKVTNGMQDYLAAKMGQQFIEPQSSDLSAMYKDSAATIPLIFVLSTGTDPAAELYKFADRMRMTKRMYSISLGQGQGPRAEKMMQSGIEAGSWVFFQNCHLAPSWMPRLERLIETISPEDCHRDFRVWVTSTPSPHFPVAILQNGIKMTIEPPSGLKANMLRSYRNQVSEYIDFIQSEHPKCPAFRYLVFSLCLFHSIVIERRKFGPLGFNIPYEFTDGDLKICISQLYMFLVEYDDVPFKVLTYTAGEINYGGRVTDDWDRRCLMNILADYYNFNVMDPSYKFDTYGLYKQQRTDIIFNDYIDYIRSLPINDSPDIFGLHANAEITFAQSLTYMCLSTLLKLQPKVGGAGGASQEDATAGTAKLILDQVPRLFDLKLINERYPVQYEESLNTVIIQEAIRYNKLLAVIKSSLRDLLKALKGLVVMSEALEKMTTRMSNNMVPELWAGKAYPSLKPLGAWVIDLKARCKFLQKWVDEGIPPAFWISGFYFPQAFLTGTLQNFARRFVLSIDTIGFSNEVLDEFPKEKPANGCCIYGLFVEGCRWNRETRFLDESKPKELYTEMAVIWLKPEEYHVVPEGIYQCPIYKTLTRAGTLSTTGHSTNYVLTVEIPSEQPQRHWIKRGVALICALDY</sequence>
<dbReference type="InterPro" id="IPR043157">
    <property type="entry name" value="Dynein_AAA1S"/>
</dbReference>
<dbReference type="Pfam" id="PF12775">
    <property type="entry name" value="AAA_7"/>
    <property type="match status" value="1"/>
</dbReference>
<dbReference type="FunFam" id="3.40.50.300:FF:000353">
    <property type="entry name" value="Dynein axonemal heavy chain 1"/>
    <property type="match status" value="1"/>
</dbReference>
<dbReference type="Pfam" id="PF08393">
    <property type="entry name" value="DHC_N2"/>
    <property type="match status" value="1"/>
</dbReference>
<dbReference type="Gene3D" id="1.10.8.1220">
    <property type="match status" value="1"/>
</dbReference>
<reference evidence="25" key="1">
    <citation type="submission" date="2022-01" db="EMBL/GenBank/DDBJ databases">
        <authorList>
            <person name="King R."/>
        </authorList>
    </citation>
    <scope>NUCLEOTIDE SEQUENCE</scope>
</reference>
<dbReference type="FunFam" id="3.10.490.20:FF:000001">
    <property type="entry name" value="dynein heavy chain 7, axonemal"/>
    <property type="match status" value="1"/>
</dbReference>
<dbReference type="FunFam" id="1.20.920.30:FF:000005">
    <property type="entry name" value="Dynein, axonemal, heavy chain 2"/>
    <property type="match status" value="1"/>
</dbReference>
<evidence type="ECO:0000256" key="1">
    <source>
        <dbReference type="ARBA" id="ARBA00004430"/>
    </source>
</evidence>
<evidence type="ECO:0000259" key="19">
    <source>
        <dbReference type="Pfam" id="PF12780"/>
    </source>
</evidence>
<evidence type="ECO:0000256" key="7">
    <source>
        <dbReference type="ARBA" id="ARBA00022840"/>
    </source>
</evidence>
<evidence type="ECO:0000259" key="18">
    <source>
        <dbReference type="Pfam" id="PF12777"/>
    </source>
</evidence>
<feature type="domain" description="Dynein heavy chain AAA 5 extension" evidence="21">
    <location>
        <begin position="1946"/>
        <end position="2063"/>
    </location>
</feature>
<feature type="domain" description="Dynein heavy chain coiled coil stalk" evidence="18">
    <location>
        <begin position="2724"/>
        <end position="3069"/>
    </location>
</feature>
<dbReference type="FunFam" id="1.10.8.720:FF:000001">
    <property type="entry name" value="dynein heavy chain 7, axonemal"/>
    <property type="match status" value="1"/>
</dbReference>
<dbReference type="GO" id="GO:0005874">
    <property type="term" value="C:microtubule"/>
    <property type="evidence" value="ECO:0007669"/>
    <property type="project" value="UniProtKB-KW"/>
</dbReference>
<keyword evidence="6" id="KW-0547">Nucleotide-binding</keyword>
<dbReference type="GO" id="GO:0097729">
    <property type="term" value="C:9+2 motile cilium"/>
    <property type="evidence" value="ECO:0007669"/>
    <property type="project" value="UniProtKB-ARBA"/>
</dbReference>
<dbReference type="Gene3D" id="1.10.472.130">
    <property type="match status" value="1"/>
</dbReference>
<dbReference type="GO" id="GO:0005524">
    <property type="term" value="F:ATP binding"/>
    <property type="evidence" value="ECO:0007669"/>
    <property type="project" value="UniProtKB-KW"/>
</dbReference>